<comment type="caution">
    <text evidence="4">The sequence shown here is derived from an EMBL/GenBank/DDBJ whole genome shotgun (WGS) entry which is preliminary data.</text>
</comment>
<organism evidence="4 5">
    <name type="scientific">Paraconiothyrium brasiliense</name>
    <dbReference type="NCBI Taxonomy" id="300254"/>
    <lineage>
        <taxon>Eukaryota</taxon>
        <taxon>Fungi</taxon>
        <taxon>Dikarya</taxon>
        <taxon>Ascomycota</taxon>
        <taxon>Pezizomycotina</taxon>
        <taxon>Dothideomycetes</taxon>
        <taxon>Pleosporomycetidae</taxon>
        <taxon>Pleosporales</taxon>
        <taxon>Massarineae</taxon>
        <taxon>Didymosphaeriaceae</taxon>
        <taxon>Paraconiothyrium</taxon>
    </lineage>
</organism>
<feature type="repeat" description="ANK" evidence="3">
    <location>
        <begin position="69"/>
        <end position="101"/>
    </location>
</feature>
<dbReference type="PANTHER" id="PTHR24198:SF165">
    <property type="entry name" value="ANKYRIN REPEAT-CONTAINING PROTEIN-RELATED"/>
    <property type="match status" value="1"/>
</dbReference>
<protein>
    <recommendedName>
        <fullName evidence="6">Ankyrin repeat protein</fullName>
    </recommendedName>
</protein>
<evidence type="ECO:0008006" key="6">
    <source>
        <dbReference type="Google" id="ProtNLM"/>
    </source>
</evidence>
<proteinExistence type="predicted"/>
<gene>
    <name evidence="4" type="ORF">SLS60_002997</name>
</gene>
<dbReference type="Proteomes" id="UP001521785">
    <property type="component" value="Unassembled WGS sequence"/>
</dbReference>
<keyword evidence="5" id="KW-1185">Reference proteome</keyword>
<keyword evidence="1" id="KW-0677">Repeat</keyword>
<sequence length="536" mass="59348">MRKTHNLGIELSRASKKAPICAPKELQPTYNAIHEFQPISLFSAAAAGNIAMLERLRTNGTDMFSIADDGSSALHAAARAGSVQATVYLLSLGLPPDRRNERGRMPVHEAALAGSWETIEILMRGADESDDTNFHPGDVGRYLIESENIDAITAFIHQHGQHIIDQGRQSLLHTAAMLKSAAVMSLLLSYEGLDINQRDFKERSALHIAVMNGCSEVLRLLLAQPSIDVNALKYVERPLDIAIRLGHEEVVRILLAQETVQFRGDSSWPKIEIIQSTRYRHYRVGQILLQNERTQQSNEICPLLQAIAVGNEAKAMNLICEDVSVLGAHRGGAWRNPLNWAIALGYNTLAKRLMDSPVTNINVGSESNFLPIEIAAGKGDQTILQLLLDHPRVWQGEGRPLYEAVKHNHLLTVELLLSYPKINHNKSEPLVEAARQGNLDIVNVLLGSNKTDVNQSQIQRGPRYETALSIAVRRRDLEMTLSLLRHEPKIDVNATNGSYHTYTALDIAISKNATNFVEILRSYGAKTAAELETSYS</sequence>
<evidence type="ECO:0000313" key="4">
    <source>
        <dbReference type="EMBL" id="KAL1608058.1"/>
    </source>
</evidence>
<accession>A0ABR3RUV5</accession>
<reference evidence="4 5" key="1">
    <citation type="submission" date="2024-02" db="EMBL/GenBank/DDBJ databases">
        <title>De novo assembly and annotation of 12 fungi associated with fruit tree decline syndrome in Ontario, Canada.</title>
        <authorList>
            <person name="Sulman M."/>
            <person name="Ellouze W."/>
            <person name="Ilyukhin E."/>
        </authorList>
    </citation>
    <scope>NUCLEOTIDE SEQUENCE [LARGE SCALE GENOMIC DNA]</scope>
    <source>
        <strain evidence="4 5">M42-189</strain>
    </source>
</reference>
<dbReference type="PROSITE" id="PS50297">
    <property type="entry name" value="ANK_REP_REGION"/>
    <property type="match status" value="1"/>
</dbReference>
<evidence type="ECO:0000256" key="3">
    <source>
        <dbReference type="PROSITE-ProRule" id="PRU00023"/>
    </source>
</evidence>
<evidence type="ECO:0000256" key="1">
    <source>
        <dbReference type="ARBA" id="ARBA00022737"/>
    </source>
</evidence>
<evidence type="ECO:0000313" key="5">
    <source>
        <dbReference type="Proteomes" id="UP001521785"/>
    </source>
</evidence>
<dbReference type="Pfam" id="PF12796">
    <property type="entry name" value="Ank_2"/>
    <property type="match status" value="4"/>
</dbReference>
<dbReference type="InterPro" id="IPR036770">
    <property type="entry name" value="Ankyrin_rpt-contain_sf"/>
</dbReference>
<dbReference type="PROSITE" id="PS50088">
    <property type="entry name" value="ANK_REPEAT"/>
    <property type="match status" value="1"/>
</dbReference>
<dbReference type="SMART" id="SM00248">
    <property type="entry name" value="ANK"/>
    <property type="match status" value="11"/>
</dbReference>
<dbReference type="SUPFAM" id="SSF48403">
    <property type="entry name" value="Ankyrin repeat"/>
    <property type="match status" value="3"/>
</dbReference>
<dbReference type="EMBL" id="JAKJXO020000003">
    <property type="protein sequence ID" value="KAL1608058.1"/>
    <property type="molecule type" value="Genomic_DNA"/>
</dbReference>
<dbReference type="PANTHER" id="PTHR24198">
    <property type="entry name" value="ANKYRIN REPEAT AND PROTEIN KINASE DOMAIN-CONTAINING PROTEIN"/>
    <property type="match status" value="1"/>
</dbReference>
<evidence type="ECO:0000256" key="2">
    <source>
        <dbReference type="ARBA" id="ARBA00023043"/>
    </source>
</evidence>
<dbReference type="Gene3D" id="1.25.40.20">
    <property type="entry name" value="Ankyrin repeat-containing domain"/>
    <property type="match status" value="3"/>
</dbReference>
<dbReference type="InterPro" id="IPR002110">
    <property type="entry name" value="Ankyrin_rpt"/>
</dbReference>
<keyword evidence="2 3" id="KW-0040">ANK repeat</keyword>
<name>A0ABR3RUV5_9PLEO</name>